<dbReference type="EMBL" id="FLUA01000082">
    <property type="protein sequence ID" value="SBV69672.1"/>
    <property type="molecule type" value="Genomic_DNA"/>
</dbReference>
<evidence type="ECO:0000313" key="1">
    <source>
        <dbReference type="EMBL" id="SBV66724.1"/>
    </source>
</evidence>
<protein>
    <submittedName>
        <fullName evidence="2">Uncharacterized protein</fullName>
    </submittedName>
</protein>
<proteinExistence type="predicted"/>
<dbReference type="AlphaFoldDB" id="A0A212IS81"/>
<gene>
    <name evidence="2" type="ORF">KL86CIT2_80039</name>
    <name evidence="1" type="ORF">KM92CIT3_70264</name>
</gene>
<name>A0A212IS81_9ENTR</name>
<evidence type="ECO:0000313" key="2">
    <source>
        <dbReference type="EMBL" id="SBV69672.1"/>
    </source>
</evidence>
<organism evidence="2">
    <name type="scientific">uncultured Citrobacter sp</name>
    <dbReference type="NCBI Taxonomy" id="200446"/>
    <lineage>
        <taxon>Bacteria</taxon>
        <taxon>Pseudomonadati</taxon>
        <taxon>Pseudomonadota</taxon>
        <taxon>Gammaproteobacteria</taxon>
        <taxon>Enterobacterales</taxon>
        <taxon>Enterobacteriaceae</taxon>
        <taxon>Citrobacter</taxon>
        <taxon>environmental samples</taxon>
    </lineage>
</organism>
<reference evidence="2" key="1">
    <citation type="submission" date="2016-04" db="EMBL/GenBank/DDBJ databases">
        <authorList>
            <person name="Evans L.H."/>
            <person name="Alamgir A."/>
            <person name="Owens N."/>
            <person name="Weber N.D."/>
            <person name="Virtaneva K."/>
            <person name="Barbian K."/>
            <person name="Babar A."/>
            <person name="Rosenke K."/>
        </authorList>
    </citation>
    <scope>NUCLEOTIDE SEQUENCE</scope>
    <source>
        <strain evidence="2">86-2</strain>
        <strain evidence="1">92-3</strain>
    </source>
</reference>
<sequence>MSITVVLTAKQIEDLAAFAKEDGQPQYTITTGTIPEFEADDGEVIPEYTGLIAYSKSLEHSVLQLDN</sequence>
<dbReference type="EMBL" id="FLUB01000019">
    <property type="protein sequence ID" value="SBV66724.1"/>
    <property type="molecule type" value="Genomic_DNA"/>
</dbReference>
<accession>A0A212IS81</accession>